<evidence type="ECO:0000313" key="5">
    <source>
        <dbReference type="EMBL" id="QZN96337.1"/>
    </source>
</evidence>
<evidence type="ECO:0000313" key="6">
    <source>
        <dbReference type="Proteomes" id="UP000825886"/>
    </source>
</evidence>
<dbReference type="RefSeq" id="WP_222159389.1">
    <property type="nucleotide sequence ID" value="NZ_CP081864.1"/>
</dbReference>
<feature type="compositionally biased region" description="Basic and acidic residues" evidence="2">
    <location>
        <begin position="336"/>
        <end position="346"/>
    </location>
</feature>
<feature type="chain" id="PRO_5045698869" evidence="3">
    <location>
        <begin position="26"/>
        <end position="522"/>
    </location>
</feature>
<evidence type="ECO:0000256" key="2">
    <source>
        <dbReference type="SAM" id="MobiDB-lite"/>
    </source>
</evidence>
<reference evidence="5 6" key="1">
    <citation type="submission" date="2021-08" db="EMBL/GenBank/DDBJ databases">
        <title>Culture and genomic analysis of Symbiopectobacterium purcellii sp. nov. gen. nov., isolated from the leafhopper Empoasca decipiens.</title>
        <authorList>
            <person name="Nadal-Jimenez P."/>
            <person name="Siozios S."/>
            <person name="Halliday N."/>
            <person name="Camara M."/>
            <person name="Hurst G.D.D."/>
        </authorList>
    </citation>
    <scope>NUCLEOTIDE SEQUENCE [LARGE SCALE GENOMIC DNA]</scope>
    <source>
        <strain evidence="5 6">SyEd1</strain>
    </source>
</reference>
<dbReference type="Proteomes" id="UP000825886">
    <property type="component" value="Chromosome"/>
</dbReference>
<dbReference type="InterPro" id="IPR042095">
    <property type="entry name" value="SUMF_sf"/>
</dbReference>
<accession>A0ABX9AMC9</accession>
<dbReference type="SUPFAM" id="SSF56436">
    <property type="entry name" value="C-type lectin-like"/>
    <property type="match status" value="1"/>
</dbReference>
<dbReference type="Pfam" id="PF03781">
    <property type="entry name" value="FGE-sulfatase"/>
    <property type="match status" value="1"/>
</dbReference>
<proteinExistence type="predicted"/>
<sequence length="522" mass="58148">MTYTPFSLMPLLMLGLSVNISPALATAWDKDAFNPKPDDEDIILPMPCDGAMAFRRIEIPVASPLDDLPITLGQDGGEWGVIEHSYPAFIAGSFADSGKGKGRYYLMAKYELTALQYQALMEGNCPTPSRKLSVPATGMSWFEAVTAADKYNQWLRSNARDKLPKEEDEPGFLRLPTEVEWEFAARGGLKVNSVEFRDMRYPMDDIKNYEWYTGAQSSNGKIQLVGRLTPNPLGLYDMLGNVSEMMFTPYSLNKLHRMHGQTGGFVVRGGNYLSDESDIRSTMRKEVNYYDNAAPATSKTTGLRLVVVSRTITSQGRVKQLEKSWETLGTSNPNADQKKDESKDTAKALGSLASGVEDAALKQKLKELENQLRASNQQQQEERAQSIRASLNLGSFLCTKLQDDGRFLDFLNQNYDALCKDKDASDTNCANRKAKLGEQTERLQQLTGYYASSLVDSATLYGQDGLKHEVTVFDQMLTLNKRLSGLKPFLAAHWQNQQKYLANGKIDTTGWLESCKQVTGSN</sequence>
<protein>
    <submittedName>
        <fullName evidence="5">Formylglycine-generating enzyme family protein</fullName>
    </submittedName>
</protein>
<name>A0ABX9AMC9_9ENTR</name>
<keyword evidence="3" id="KW-0732">Signal</keyword>
<dbReference type="InterPro" id="IPR016187">
    <property type="entry name" value="CTDL_fold"/>
</dbReference>
<keyword evidence="6" id="KW-1185">Reference proteome</keyword>
<dbReference type="EMBL" id="CP081864">
    <property type="protein sequence ID" value="QZN96337.1"/>
    <property type="molecule type" value="Genomic_DNA"/>
</dbReference>
<organism evidence="5 6">
    <name type="scientific">Symbiopectobacterium purcellii</name>
    <dbReference type="NCBI Taxonomy" id="2871826"/>
    <lineage>
        <taxon>Bacteria</taxon>
        <taxon>Pseudomonadati</taxon>
        <taxon>Pseudomonadota</taxon>
        <taxon>Gammaproteobacteria</taxon>
        <taxon>Enterobacterales</taxon>
        <taxon>Enterobacteriaceae</taxon>
    </lineage>
</organism>
<dbReference type="PANTHER" id="PTHR23150:SF19">
    <property type="entry name" value="FORMYLGLYCINE-GENERATING ENZYME"/>
    <property type="match status" value="1"/>
</dbReference>
<evidence type="ECO:0000259" key="4">
    <source>
        <dbReference type="Pfam" id="PF03781"/>
    </source>
</evidence>
<evidence type="ECO:0000256" key="1">
    <source>
        <dbReference type="SAM" id="Coils"/>
    </source>
</evidence>
<dbReference type="InterPro" id="IPR005532">
    <property type="entry name" value="SUMF_dom"/>
</dbReference>
<feature type="signal peptide" evidence="3">
    <location>
        <begin position="1"/>
        <end position="25"/>
    </location>
</feature>
<evidence type="ECO:0000256" key="3">
    <source>
        <dbReference type="SAM" id="SignalP"/>
    </source>
</evidence>
<dbReference type="Gene3D" id="3.90.1580.10">
    <property type="entry name" value="paralog of FGE (formylglycine-generating enzyme)"/>
    <property type="match status" value="1"/>
</dbReference>
<gene>
    <name evidence="5" type="ORF">K6K13_02365</name>
</gene>
<dbReference type="InterPro" id="IPR051043">
    <property type="entry name" value="Sulfatase_Mod_Factor_Kinase"/>
</dbReference>
<feature type="domain" description="Sulfatase-modifying factor enzyme-like" evidence="4">
    <location>
        <begin position="105"/>
        <end position="306"/>
    </location>
</feature>
<keyword evidence="1" id="KW-0175">Coiled coil</keyword>
<feature type="region of interest" description="Disordered" evidence="2">
    <location>
        <begin position="324"/>
        <end position="346"/>
    </location>
</feature>
<dbReference type="PANTHER" id="PTHR23150">
    <property type="entry name" value="SULFATASE MODIFYING FACTOR 1, 2"/>
    <property type="match status" value="1"/>
</dbReference>
<feature type="coiled-coil region" evidence="1">
    <location>
        <begin position="358"/>
        <end position="385"/>
    </location>
</feature>